<gene>
    <name evidence="1" type="ORF">MarFTMF_325</name>
</gene>
<reference evidence="1" key="1">
    <citation type="submission" date="2023-07" db="EMBL/GenBank/DDBJ databases">
        <authorList>
            <person name="Xia Y."/>
        </authorList>
    </citation>
    <scope>NUCLEOTIDE SEQUENCE</scope>
    <source>
        <strain evidence="1">F</strain>
    </source>
</reference>
<sequence>MEAFFEMRETVSFLCNGEGTTPNPEDHLEKRTINRFLHPETYYVLPNGTIHGKYTIQSDNGRNFLEKTISFGVLEGPYLCRKMLLVCEGNCEAGVPKGTFSIVQFSDMSQCTVTYKNGVAVSHEYKGDGHCPLRCHWDHEMVIGKHSLSWSFREPELSIVLRTDKGVKRKNIKFVYERNFYFENAPPSQPLVFCNPCVLPTKRTFCLEKNNRYVFLP</sequence>
<dbReference type="EMBL" id="OR343188">
    <property type="protein sequence ID" value="WNL49841.1"/>
    <property type="molecule type" value="Genomic_DNA"/>
</dbReference>
<accession>A0AA96EPE3</accession>
<evidence type="ECO:0000313" key="1">
    <source>
        <dbReference type="EMBL" id="WNL49841.1"/>
    </source>
</evidence>
<protein>
    <submittedName>
        <fullName evidence="1">Uncharacterized protein</fullName>
    </submittedName>
</protein>
<name>A0AA96EPE3_9VIRU</name>
<organism evidence="1">
    <name type="scientific">Marseillevirus sp</name>
    <dbReference type="NCBI Taxonomy" id="2809551"/>
    <lineage>
        <taxon>Viruses</taxon>
        <taxon>Varidnaviria</taxon>
        <taxon>Bamfordvirae</taxon>
        <taxon>Nucleocytoviricota</taxon>
        <taxon>Megaviricetes</taxon>
        <taxon>Pimascovirales</taxon>
        <taxon>Pimascovirales incertae sedis</taxon>
        <taxon>Marseilleviridae</taxon>
        <taxon>Marseillevirus</taxon>
    </lineage>
</organism>
<proteinExistence type="predicted"/>